<keyword evidence="2" id="KW-1133">Transmembrane helix</keyword>
<dbReference type="Gene3D" id="3.40.50.1820">
    <property type="entry name" value="alpha/beta hydrolase"/>
    <property type="match status" value="1"/>
</dbReference>
<comment type="caution">
    <text evidence="3">The sequence shown here is derived from an EMBL/GenBank/DDBJ whole genome shotgun (WGS) entry which is preliminary data.</text>
</comment>
<keyword evidence="2" id="KW-0472">Membrane</keyword>
<feature type="transmembrane region" description="Helical" evidence="2">
    <location>
        <begin position="118"/>
        <end position="141"/>
    </location>
</feature>
<evidence type="ECO:0000256" key="2">
    <source>
        <dbReference type="SAM" id="Phobius"/>
    </source>
</evidence>
<evidence type="ECO:0000256" key="1">
    <source>
        <dbReference type="SAM" id="MobiDB-lite"/>
    </source>
</evidence>
<dbReference type="EMBL" id="BOMF01000152">
    <property type="protein sequence ID" value="GID50572.1"/>
    <property type="molecule type" value="Genomic_DNA"/>
</dbReference>
<reference evidence="3" key="1">
    <citation type="submission" date="2021-01" db="EMBL/GenBank/DDBJ databases">
        <title>Whole genome shotgun sequence of Actinoplanes capillaceus NBRC 16408.</title>
        <authorList>
            <person name="Komaki H."/>
            <person name="Tamura T."/>
        </authorList>
    </citation>
    <scope>NUCLEOTIDE SEQUENCE [LARGE SCALE GENOMIC DNA]</scope>
    <source>
        <strain evidence="3">NBRC 16408</strain>
    </source>
</reference>
<feature type="region of interest" description="Disordered" evidence="1">
    <location>
        <begin position="1"/>
        <end position="25"/>
    </location>
</feature>
<feature type="transmembrane region" description="Helical" evidence="2">
    <location>
        <begin position="86"/>
        <end position="106"/>
    </location>
</feature>
<sequence length="468" mass="49347">MGYGVRAGTYQSRARPPPAVRSVGTGRGSMLPGMKRFLAVLVPVVWGVAAALWTPRGPLTGGQALASIAISLVVGVLAGRAAGTRWMILGAPLAYAIAFELARMSATGPSVDAPHPSVLGLLVLITGRGVHGLLALFPMAAGAAWGSGARRRIPLGLAAAVLLLVAVAAAVPARTQRIPGGVAELAQAGGLRVMIRGRDVAAPVLLFVPGPPGGSMTGTLRLRLPALEERFVVATLDRRSGAGLTLDSEVADIVAVTGHLRKRFGRDRIVLAAHSGGSIPAVTAAHRRPGLFHAYLGIGQAVDLRDSDRILYGDMLAWARSAGRDDLVDRLTVQGPPPWPDVYDYEPFQLHAPEVYGIAGPPFDLGAGEYTPLARAHVMTTMLDAWDALYPNLQDVDLRRDVPELAIPAYFVQGGREMRSLAEPFATWYAALRAPGKRLVVLPESGHHPMSEEPDRFAAAVTELLSGL</sequence>
<organism evidence="3">
    <name type="scientific">Actinoplanes campanulatus</name>
    <dbReference type="NCBI Taxonomy" id="113559"/>
    <lineage>
        <taxon>Bacteria</taxon>
        <taxon>Bacillati</taxon>
        <taxon>Actinomycetota</taxon>
        <taxon>Actinomycetes</taxon>
        <taxon>Micromonosporales</taxon>
        <taxon>Micromonosporaceae</taxon>
        <taxon>Actinoplanes</taxon>
    </lineage>
</organism>
<gene>
    <name evidence="3" type="ORF">Aca07nite_78470</name>
</gene>
<evidence type="ECO:0000313" key="3">
    <source>
        <dbReference type="EMBL" id="GID50572.1"/>
    </source>
</evidence>
<dbReference type="InterPro" id="IPR029058">
    <property type="entry name" value="AB_hydrolase_fold"/>
</dbReference>
<protein>
    <recommendedName>
        <fullName evidence="4">Pimeloyl-ACP methyl ester carboxylesterase</fullName>
    </recommendedName>
</protein>
<feature type="transmembrane region" description="Helical" evidence="2">
    <location>
        <begin position="60"/>
        <end position="79"/>
    </location>
</feature>
<evidence type="ECO:0008006" key="4">
    <source>
        <dbReference type="Google" id="ProtNLM"/>
    </source>
</evidence>
<dbReference type="SUPFAM" id="SSF53474">
    <property type="entry name" value="alpha/beta-Hydrolases"/>
    <property type="match status" value="1"/>
</dbReference>
<proteinExistence type="predicted"/>
<name>A0ABQ3WWA2_9ACTN</name>
<accession>A0ABQ3WWA2</accession>
<keyword evidence="2" id="KW-0812">Transmembrane</keyword>
<feature type="transmembrane region" description="Helical" evidence="2">
    <location>
        <begin position="153"/>
        <end position="171"/>
    </location>
</feature>
<feature type="transmembrane region" description="Helical" evidence="2">
    <location>
        <begin position="37"/>
        <end position="54"/>
    </location>
</feature>